<dbReference type="EMBL" id="JACHVQ010000001">
    <property type="protein sequence ID" value="MBB2891947.1"/>
    <property type="molecule type" value="Genomic_DNA"/>
</dbReference>
<gene>
    <name evidence="6" type="ORF">FHU39_001931</name>
</gene>
<dbReference type="Gene3D" id="1.10.10.10">
    <property type="entry name" value="Winged helix-like DNA-binding domain superfamily/Winged helix DNA-binding domain"/>
    <property type="match status" value="1"/>
</dbReference>
<dbReference type="Gene3D" id="3.30.450.40">
    <property type="match status" value="1"/>
</dbReference>
<keyword evidence="7" id="KW-1185">Reference proteome</keyword>
<accession>A0A839N3R1</accession>
<protein>
    <submittedName>
        <fullName evidence="6">DNA-binding IclR family transcriptional regulator</fullName>
    </submittedName>
</protein>
<reference evidence="6 7" key="1">
    <citation type="submission" date="2020-08" db="EMBL/GenBank/DDBJ databases">
        <title>Sequencing the genomes of 1000 actinobacteria strains.</title>
        <authorList>
            <person name="Klenk H.-P."/>
        </authorList>
    </citation>
    <scope>NUCLEOTIDE SEQUENCE [LARGE SCALE GENOMIC DNA]</scope>
    <source>
        <strain evidence="6 7">DSM 105369</strain>
    </source>
</reference>
<name>A0A839N3R1_9MICO</name>
<dbReference type="SUPFAM" id="SSF55781">
    <property type="entry name" value="GAF domain-like"/>
    <property type="match status" value="1"/>
</dbReference>
<keyword evidence="2 6" id="KW-0238">DNA-binding</keyword>
<dbReference type="RefSeq" id="WP_183320143.1">
    <property type="nucleotide sequence ID" value="NZ_JACHVQ010000001.1"/>
</dbReference>
<evidence type="ECO:0000256" key="3">
    <source>
        <dbReference type="ARBA" id="ARBA00023163"/>
    </source>
</evidence>
<dbReference type="SMART" id="SM00346">
    <property type="entry name" value="HTH_ICLR"/>
    <property type="match status" value="1"/>
</dbReference>
<feature type="domain" description="HTH iclR-type" evidence="4">
    <location>
        <begin position="16"/>
        <end position="76"/>
    </location>
</feature>
<dbReference type="InterPro" id="IPR036390">
    <property type="entry name" value="WH_DNA-bd_sf"/>
</dbReference>
<keyword evidence="1" id="KW-0805">Transcription regulation</keyword>
<dbReference type="PROSITE" id="PS51077">
    <property type="entry name" value="HTH_ICLR"/>
    <property type="match status" value="1"/>
</dbReference>
<dbReference type="InterPro" id="IPR050707">
    <property type="entry name" value="HTH_MetabolicPath_Reg"/>
</dbReference>
<dbReference type="PANTHER" id="PTHR30136:SF24">
    <property type="entry name" value="HTH-TYPE TRANSCRIPTIONAL REPRESSOR ALLR"/>
    <property type="match status" value="1"/>
</dbReference>
<dbReference type="AlphaFoldDB" id="A0A839N3R1"/>
<dbReference type="PROSITE" id="PS51078">
    <property type="entry name" value="ICLR_ED"/>
    <property type="match status" value="1"/>
</dbReference>
<dbReference type="InterPro" id="IPR005471">
    <property type="entry name" value="Tscrpt_reg_IclR_N"/>
</dbReference>
<dbReference type="GO" id="GO:0003700">
    <property type="term" value="F:DNA-binding transcription factor activity"/>
    <property type="evidence" value="ECO:0007669"/>
    <property type="project" value="TreeGrafter"/>
</dbReference>
<dbReference type="PANTHER" id="PTHR30136">
    <property type="entry name" value="HELIX-TURN-HELIX TRANSCRIPTIONAL REGULATOR, ICLR FAMILY"/>
    <property type="match status" value="1"/>
</dbReference>
<evidence type="ECO:0000259" key="4">
    <source>
        <dbReference type="PROSITE" id="PS51077"/>
    </source>
</evidence>
<organism evidence="6 7">
    <name type="scientific">Flexivirga oryzae</name>
    <dbReference type="NCBI Taxonomy" id="1794944"/>
    <lineage>
        <taxon>Bacteria</taxon>
        <taxon>Bacillati</taxon>
        <taxon>Actinomycetota</taxon>
        <taxon>Actinomycetes</taxon>
        <taxon>Micrococcales</taxon>
        <taxon>Dermacoccaceae</taxon>
        <taxon>Flexivirga</taxon>
    </lineage>
</organism>
<dbReference type="Pfam" id="PF01614">
    <property type="entry name" value="IclR_C"/>
    <property type="match status" value="1"/>
</dbReference>
<evidence type="ECO:0000259" key="5">
    <source>
        <dbReference type="PROSITE" id="PS51078"/>
    </source>
</evidence>
<keyword evidence="3" id="KW-0804">Transcription</keyword>
<dbReference type="InterPro" id="IPR029016">
    <property type="entry name" value="GAF-like_dom_sf"/>
</dbReference>
<evidence type="ECO:0000313" key="7">
    <source>
        <dbReference type="Proteomes" id="UP000559182"/>
    </source>
</evidence>
<comment type="caution">
    <text evidence="6">The sequence shown here is derived from an EMBL/GenBank/DDBJ whole genome shotgun (WGS) entry which is preliminary data.</text>
</comment>
<sequence>MPGPSADHGGVGEVPAGSLQRALLVLWAFTADDGGLSFTELQSRTRLPKSTLHRLLNTLIAERLVDRRNGGYHLGRGLFELGMRASLERNLLEIATPFLEDLYERTHELVHLGVREDAEVVYVAKVGGHRQVNVPSRLGGRMPLHATAIGKVLLANAAPEVQRDILMRPLERRTPRTIIAPGQLARQLAEAARAGVAFECEESGAGTTCVAAPIRDEDDECVAAISVTGPVNRFRPRAHAAAVAAAAAGITATLARRAQLKCADP</sequence>
<dbReference type="Proteomes" id="UP000559182">
    <property type="component" value="Unassembled WGS sequence"/>
</dbReference>
<evidence type="ECO:0000313" key="6">
    <source>
        <dbReference type="EMBL" id="MBB2891947.1"/>
    </source>
</evidence>
<dbReference type="GO" id="GO:0003677">
    <property type="term" value="F:DNA binding"/>
    <property type="evidence" value="ECO:0007669"/>
    <property type="project" value="UniProtKB-KW"/>
</dbReference>
<dbReference type="GO" id="GO:0045892">
    <property type="term" value="P:negative regulation of DNA-templated transcription"/>
    <property type="evidence" value="ECO:0007669"/>
    <property type="project" value="TreeGrafter"/>
</dbReference>
<dbReference type="InterPro" id="IPR014757">
    <property type="entry name" value="Tscrpt_reg_IclR_C"/>
</dbReference>
<dbReference type="SUPFAM" id="SSF46785">
    <property type="entry name" value="Winged helix' DNA-binding domain"/>
    <property type="match status" value="1"/>
</dbReference>
<feature type="domain" description="IclR-ED" evidence="5">
    <location>
        <begin position="77"/>
        <end position="256"/>
    </location>
</feature>
<proteinExistence type="predicted"/>
<evidence type="ECO:0000256" key="2">
    <source>
        <dbReference type="ARBA" id="ARBA00023125"/>
    </source>
</evidence>
<dbReference type="InterPro" id="IPR036388">
    <property type="entry name" value="WH-like_DNA-bd_sf"/>
</dbReference>
<evidence type="ECO:0000256" key="1">
    <source>
        <dbReference type="ARBA" id="ARBA00023015"/>
    </source>
</evidence>
<dbReference type="Pfam" id="PF09339">
    <property type="entry name" value="HTH_IclR"/>
    <property type="match status" value="1"/>
</dbReference>